<evidence type="ECO:0000256" key="6">
    <source>
        <dbReference type="ARBA" id="ARBA00022624"/>
    </source>
</evidence>
<comment type="caution">
    <text evidence="14">The sequence shown here is derived from an EMBL/GenBank/DDBJ whole genome shotgun (WGS) entry which is preliminary data.</text>
</comment>
<evidence type="ECO:0000259" key="13">
    <source>
        <dbReference type="PROSITE" id="PS51672"/>
    </source>
</evidence>
<dbReference type="Gene3D" id="3.40.1020.10">
    <property type="entry name" value="Biosynthetic Threonine Deaminase, Domain 3"/>
    <property type="match status" value="1"/>
</dbReference>
<dbReference type="eggNOG" id="COG1171">
    <property type="taxonomic scope" value="Bacteria"/>
</dbReference>
<evidence type="ECO:0000256" key="11">
    <source>
        <dbReference type="ARBA" id="ARBA00025527"/>
    </source>
</evidence>
<dbReference type="CDD" id="cd01562">
    <property type="entry name" value="Thr-dehyd"/>
    <property type="match status" value="1"/>
</dbReference>
<evidence type="ECO:0000313" key="15">
    <source>
        <dbReference type="Proteomes" id="UP000004947"/>
    </source>
</evidence>
<dbReference type="InterPro" id="IPR000634">
    <property type="entry name" value="Ser/Thr_deHydtase_PyrdxlP-BS"/>
</dbReference>
<dbReference type="GO" id="GO:0009097">
    <property type="term" value="P:isoleucine biosynthetic process"/>
    <property type="evidence" value="ECO:0007669"/>
    <property type="project" value="UniProtKB-UniRule"/>
</dbReference>
<sequence>MHLQSQKSTMESSQLIKEILSAKIYDLAIETPLNKALKLSTKLKNEIYLKREDLQSVFSFKIRGAYNKMRKLDQNSLQRGVIAASAGNHAQGVAQAANHLHIPATIVMPTTTPQIKVDSVVEKNAEVILHGDNFDQACQRAFEIEKERGLTFIHPYDDWDVIAGQGTIGVEILKQLNEEPDYIFVPVGGGGIAAGVANFAKYLSPNTKIITVECEDSACFKEAFQLGEPTQLAEVGIFADGIAVGKIGENTFKALKDNVDEAITVSTDEICAAVKSIFEETRVVAEPAGATALAGVVKYIKENKLQNKRITTIISGANTSFGRLRHISERTELGAEKEALFAISIPEKKGSFRHFCQLLDGSSITEFNYRYNNPDQAQIFVGIELKDGDKSRLSIINNLQQSHIDHLDLSHNEIAKLHLRHMLGGQSAVKDEHFYRVQFPEKPGALLKFLNDLGSEFNITLFHYRNHASAHGRVLLGIQHPDSSLIEAQLKKIDYPYFPEDDNPACSLFSGN</sequence>
<keyword evidence="6 12" id="KW-0412">Isoleucine biosynthesis</keyword>
<dbReference type="InterPro" id="IPR038110">
    <property type="entry name" value="TD_ACT-like_sf"/>
</dbReference>
<dbReference type="STRING" id="313628.LNTAR_17978"/>
<dbReference type="InterPro" id="IPR001721">
    <property type="entry name" value="TD_ACT-like"/>
</dbReference>
<feature type="domain" description="ACT-like" evidence="13">
    <location>
        <begin position="339"/>
        <end position="411"/>
    </location>
</feature>
<keyword evidence="8 12" id="KW-0663">Pyridoxal phosphate</keyword>
<dbReference type="InterPro" id="IPR045865">
    <property type="entry name" value="ACT-like_dom_sf"/>
</dbReference>
<protein>
    <recommendedName>
        <fullName evidence="12">L-threonine dehydratase</fullName>
        <ecNumber evidence="12">4.3.1.19</ecNumber>
    </recommendedName>
    <alternativeName>
        <fullName evidence="12">Threonine deaminase</fullName>
    </alternativeName>
</protein>
<evidence type="ECO:0000256" key="12">
    <source>
        <dbReference type="RuleBase" id="RU362012"/>
    </source>
</evidence>
<comment type="function">
    <text evidence="11 12">Catalyzes the anaerobic formation of alpha-ketobutyrate and ammonia from threonine in a two-step reaction. The first step involved a dehydration of threonine and a production of enamine intermediates (aminocrotonate), which tautomerizes to its imine form (iminobutyrate). Both intermediates are unstable and short-lived. The second step is the nonenzymatic hydrolysis of the enamine/imine intermediates to form 2-ketobutyrate and free ammonia. In the low water environment of the cell, the second step is accelerated by RidA.</text>
</comment>
<evidence type="ECO:0000256" key="4">
    <source>
        <dbReference type="ARBA" id="ARBA00010869"/>
    </source>
</evidence>
<dbReference type="PANTHER" id="PTHR48078">
    <property type="entry name" value="THREONINE DEHYDRATASE, MITOCHONDRIAL-RELATED"/>
    <property type="match status" value="1"/>
</dbReference>
<evidence type="ECO:0000256" key="8">
    <source>
        <dbReference type="ARBA" id="ARBA00022898"/>
    </source>
</evidence>
<organism evidence="14 15">
    <name type="scientific">Lentisphaera araneosa HTCC2155</name>
    <dbReference type="NCBI Taxonomy" id="313628"/>
    <lineage>
        <taxon>Bacteria</taxon>
        <taxon>Pseudomonadati</taxon>
        <taxon>Lentisphaerota</taxon>
        <taxon>Lentisphaeria</taxon>
        <taxon>Lentisphaerales</taxon>
        <taxon>Lentisphaeraceae</taxon>
        <taxon>Lentisphaera</taxon>
    </lineage>
</organism>
<dbReference type="EC" id="4.3.1.19" evidence="12"/>
<accession>A6DFT4</accession>
<dbReference type="AlphaFoldDB" id="A6DFT4"/>
<reference evidence="14 15" key="1">
    <citation type="journal article" date="2010" name="J. Bacteriol.">
        <title>Genome sequence of Lentisphaera araneosa HTCC2155T, the type species of the order Lentisphaerales in the phylum Lentisphaerae.</title>
        <authorList>
            <person name="Thrash J.C."/>
            <person name="Cho J.C."/>
            <person name="Vergin K.L."/>
            <person name="Morris R.M."/>
            <person name="Giovannoni S.J."/>
        </authorList>
    </citation>
    <scope>NUCLEOTIDE SEQUENCE [LARGE SCALE GENOMIC DNA]</scope>
    <source>
        <strain evidence="14 15">HTCC2155</strain>
    </source>
</reference>
<dbReference type="SUPFAM" id="SSF55021">
    <property type="entry name" value="ACT-like"/>
    <property type="match status" value="2"/>
</dbReference>
<evidence type="ECO:0000256" key="10">
    <source>
        <dbReference type="ARBA" id="ARBA00023304"/>
    </source>
</evidence>
<dbReference type="GO" id="GO:0030170">
    <property type="term" value="F:pyridoxal phosphate binding"/>
    <property type="evidence" value="ECO:0007669"/>
    <property type="project" value="InterPro"/>
</dbReference>
<comment type="catalytic activity">
    <reaction evidence="1 12">
        <text>L-threonine = 2-oxobutanoate + NH4(+)</text>
        <dbReference type="Rhea" id="RHEA:22108"/>
        <dbReference type="ChEBI" id="CHEBI:16763"/>
        <dbReference type="ChEBI" id="CHEBI:28938"/>
        <dbReference type="ChEBI" id="CHEBI:57926"/>
        <dbReference type="EC" id="4.3.1.19"/>
    </reaction>
</comment>
<dbReference type="Proteomes" id="UP000004947">
    <property type="component" value="Unassembled WGS sequence"/>
</dbReference>
<dbReference type="PROSITE" id="PS51672">
    <property type="entry name" value="ACT_LIKE"/>
    <property type="match status" value="2"/>
</dbReference>
<comment type="pathway">
    <text evidence="3 12">Amino-acid biosynthesis; L-isoleucine biosynthesis; 2-oxobutanoate from L-threonine: step 1/1.</text>
</comment>
<dbReference type="GO" id="GO:0006565">
    <property type="term" value="P:L-serine catabolic process"/>
    <property type="evidence" value="ECO:0007669"/>
    <property type="project" value="TreeGrafter"/>
</dbReference>
<name>A6DFT4_9BACT</name>
<comment type="subunit">
    <text evidence="12">Homotetramer.</text>
</comment>
<dbReference type="CDD" id="cd04906">
    <property type="entry name" value="ACT_ThrD-I_1"/>
    <property type="match status" value="1"/>
</dbReference>
<dbReference type="EMBL" id="ABCK01000001">
    <property type="protein sequence ID" value="EDM29664.1"/>
    <property type="molecule type" value="Genomic_DNA"/>
</dbReference>
<dbReference type="InterPro" id="IPR036052">
    <property type="entry name" value="TrpB-like_PALP_sf"/>
</dbReference>
<keyword evidence="5 12" id="KW-0028">Amino-acid biosynthesis</keyword>
<dbReference type="GO" id="GO:0004794">
    <property type="term" value="F:threonine deaminase activity"/>
    <property type="evidence" value="ECO:0007669"/>
    <property type="project" value="UniProtKB-UniRule"/>
</dbReference>
<evidence type="ECO:0000256" key="5">
    <source>
        <dbReference type="ARBA" id="ARBA00022605"/>
    </source>
</evidence>
<dbReference type="Pfam" id="PF00291">
    <property type="entry name" value="PALP"/>
    <property type="match status" value="1"/>
</dbReference>
<evidence type="ECO:0000256" key="3">
    <source>
        <dbReference type="ARBA" id="ARBA00004810"/>
    </source>
</evidence>
<feature type="domain" description="ACT-like" evidence="13">
    <location>
        <begin position="433"/>
        <end position="505"/>
    </location>
</feature>
<dbReference type="InterPro" id="IPR001926">
    <property type="entry name" value="TrpB-like_PALP"/>
</dbReference>
<dbReference type="GO" id="GO:0003941">
    <property type="term" value="F:L-serine ammonia-lyase activity"/>
    <property type="evidence" value="ECO:0007669"/>
    <property type="project" value="TreeGrafter"/>
</dbReference>
<dbReference type="GO" id="GO:0006567">
    <property type="term" value="P:L-threonine catabolic process"/>
    <property type="evidence" value="ECO:0007669"/>
    <property type="project" value="TreeGrafter"/>
</dbReference>
<dbReference type="SUPFAM" id="SSF53686">
    <property type="entry name" value="Tryptophan synthase beta subunit-like PLP-dependent enzymes"/>
    <property type="match status" value="1"/>
</dbReference>
<evidence type="ECO:0000313" key="14">
    <source>
        <dbReference type="EMBL" id="EDM29664.1"/>
    </source>
</evidence>
<dbReference type="PANTHER" id="PTHR48078:SF11">
    <property type="entry name" value="THREONINE DEHYDRATASE, MITOCHONDRIAL"/>
    <property type="match status" value="1"/>
</dbReference>
<dbReference type="NCBIfam" id="NF006674">
    <property type="entry name" value="PRK09224.1"/>
    <property type="match status" value="1"/>
</dbReference>
<evidence type="ECO:0000256" key="9">
    <source>
        <dbReference type="ARBA" id="ARBA00023239"/>
    </source>
</evidence>
<comment type="cofactor">
    <cofactor evidence="2 12">
        <name>pyridoxal 5'-phosphate</name>
        <dbReference type="ChEBI" id="CHEBI:597326"/>
    </cofactor>
</comment>
<gene>
    <name evidence="12" type="primary">ilvA</name>
    <name evidence="14" type="ORF">LNTAR_17978</name>
</gene>
<keyword evidence="10 12" id="KW-0100">Branched-chain amino acid biosynthesis</keyword>
<dbReference type="RefSeq" id="WP_007276783.1">
    <property type="nucleotide sequence ID" value="NZ_ABCK01000001.1"/>
</dbReference>
<dbReference type="Pfam" id="PF00585">
    <property type="entry name" value="Thr_dehydrat_C"/>
    <property type="match status" value="2"/>
</dbReference>
<dbReference type="UniPathway" id="UPA00047">
    <property type="reaction ID" value="UER00054"/>
</dbReference>
<proteinExistence type="inferred from homology"/>
<dbReference type="NCBIfam" id="TIGR01124">
    <property type="entry name" value="ilvA_2Cterm"/>
    <property type="match status" value="1"/>
</dbReference>
<dbReference type="InterPro" id="IPR005787">
    <property type="entry name" value="Thr_deHydtase_biosynth"/>
</dbReference>
<keyword evidence="15" id="KW-1185">Reference proteome</keyword>
<evidence type="ECO:0000256" key="7">
    <source>
        <dbReference type="ARBA" id="ARBA00022737"/>
    </source>
</evidence>
<evidence type="ECO:0000256" key="1">
    <source>
        <dbReference type="ARBA" id="ARBA00001274"/>
    </source>
</evidence>
<dbReference type="CDD" id="cd04907">
    <property type="entry name" value="ACT_ThrD-I_2"/>
    <property type="match status" value="1"/>
</dbReference>
<comment type="similarity">
    <text evidence="4 12">Belongs to the serine/threonine dehydratase family.</text>
</comment>
<evidence type="ECO:0000256" key="2">
    <source>
        <dbReference type="ARBA" id="ARBA00001933"/>
    </source>
</evidence>
<dbReference type="PROSITE" id="PS00165">
    <property type="entry name" value="DEHYDRATASE_SER_THR"/>
    <property type="match status" value="1"/>
</dbReference>
<dbReference type="InterPro" id="IPR050147">
    <property type="entry name" value="Ser/Thr_Dehydratase"/>
</dbReference>
<dbReference type="FunFam" id="3.40.50.1100:FF:000005">
    <property type="entry name" value="Threonine dehydratase catabolic"/>
    <property type="match status" value="1"/>
</dbReference>
<keyword evidence="9 12" id="KW-0456">Lyase</keyword>
<dbReference type="Gene3D" id="3.40.50.1100">
    <property type="match status" value="2"/>
</dbReference>
<keyword evidence="7" id="KW-0677">Repeat</keyword>